<proteinExistence type="inferred from homology"/>
<dbReference type="InterPro" id="IPR001029">
    <property type="entry name" value="Flagellin_N"/>
</dbReference>
<keyword evidence="4" id="KW-0964">Secreted</keyword>
<dbReference type="Pfam" id="PF00700">
    <property type="entry name" value="Flagellin_C"/>
    <property type="match status" value="1"/>
</dbReference>
<evidence type="ECO:0000259" key="7">
    <source>
        <dbReference type="Pfam" id="PF00700"/>
    </source>
</evidence>
<organism evidence="8 9">
    <name type="scientific">Photobacterium damselae</name>
    <dbReference type="NCBI Taxonomy" id="38293"/>
    <lineage>
        <taxon>Bacteria</taxon>
        <taxon>Pseudomonadati</taxon>
        <taxon>Pseudomonadota</taxon>
        <taxon>Gammaproteobacteria</taxon>
        <taxon>Vibrionales</taxon>
        <taxon>Vibrionaceae</taxon>
        <taxon>Photobacterium</taxon>
    </lineage>
</organism>
<evidence type="ECO:0000259" key="6">
    <source>
        <dbReference type="Pfam" id="PF00669"/>
    </source>
</evidence>
<dbReference type="InterPro" id="IPR001492">
    <property type="entry name" value="Flagellin"/>
</dbReference>
<dbReference type="GO" id="GO:0005198">
    <property type="term" value="F:structural molecule activity"/>
    <property type="evidence" value="ECO:0007669"/>
    <property type="project" value="InterPro"/>
</dbReference>
<evidence type="ECO:0000256" key="2">
    <source>
        <dbReference type="ARBA" id="ARBA00004613"/>
    </source>
</evidence>
<comment type="similarity">
    <text evidence="3">Belongs to the bacterial flagellin family.</text>
</comment>
<evidence type="ECO:0000313" key="9">
    <source>
        <dbReference type="Proteomes" id="UP000251647"/>
    </source>
</evidence>
<dbReference type="PANTHER" id="PTHR42792:SF1">
    <property type="entry name" value="FLAGELLAR HOOK-ASSOCIATED PROTEIN 3"/>
    <property type="match status" value="1"/>
</dbReference>
<evidence type="ECO:0000256" key="4">
    <source>
        <dbReference type="ARBA" id="ARBA00022525"/>
    </source>
</evidence>
<evidence type="ECO:0000256" key="3">
    <source>
        <dbReference type="ARBA" id="ARBA00005709"/>
    </source>
</evidence>
<sequence>MSRISTLSQYNNLTSNLMRKQTQLSHTNNQLATGKRVDTSGDDPVSSISIQNYKQQLTQIGQYKDAITLANNRLGVLETNIAGVEDNLDVTKQKVLGMLNGAMAANDRKAFKDELQSLYDGLLSLANSKDEAGNYIFAGNQMDTKPFIEKDGYMTYQGDSQSRQTQIDSNMNVKTSLPGDQVFMDIPNPYGDFRPNFAGLTEGSKAHVLSADISDFSKAKAIQVSFSDGGTTAGPNGETVKVTNYSLSIDGTEVVKDQPYDPEKGIEYTGSTAGDPTLNLKFAEMQDGDTITLQPAQSFNIFDSIQAAITYADAPTSSPEAQANLQRVIDDLDAGFVHMNQQRSEVGSIMKQVERQQEQHLDFELTLNTAHGGLEDLDYSSAVLDLNQQAMALQASQAAFSQTKNLSLFNYL</sequence>
<dbReference type="EMBL" id="UATL01000001">
    <property type="protein sequence ID" value="SPY27595.1"/>
    <property type="molecule type" value="Genomic_DNA"/>
</dbReference>
<feature type="domain" description="Flagellin N-terminal" evidence="6">
    <location>
        <begin position="4"/>
        <end position="141"/>
    </location>
</feature>
<dbReference type="InterPro" id="IPR013384">
    <property type="entry name" value="Flagell_FlgL"/>
</dbReference>
<dbReference type="InterPro" id="IPR046358">
    <property type="entry name" value="Flagellin_C"/>
</dbReference>
<dbReference type="SUPFAM" id="SSF64518">
    <property type="entry name" value="Phase 1 flagellin"/>
    <property type="match status" value="1"/>
</dbReference>
<dbReference type="Gene3D" id="1.20.1330.10">
    <property type="entry name" value="f41 fragment of flagellin, N-terminal domain"/>
    <property type="match status" value="2"/>
</dbReference>
<dbReference type="RefSeq" id="WP_005300474.1">
    <property type="nucleotide sequence ID" value="NZ_JATAAZ010000313.1"/>
</dbReference>
<protein>
    <submittedName>
        <fullName evidence="8">Hook-filament junction protein</fullName>
    </submittedName>
</protein>
<dbReference type="OrthoDB" id="9768249at2"/>
<dbReference type="Pfam" id="PF00669">
    <property type="entry name" value="Flagellin_N"/>
    <property type="match status" value="1"/>
</dbReference>
<evidence type="ECO:0000256" key="5">
    <source>
        <dbReference type="ARBA" id="ARBA00023143"/>
    </source>
</evidence>
<evidence type="ECO:0000256" key="1">
    <source>
        <dbReference type="ARBA" id="ARBA00004365"/>
    </source>
</evidence>
<keyword evidence="5" id="KW-0975">Bacterial flagellum</keyword>
<dbReference type="AlphaFoldDB" id="A0A2T3QQA1"/>
<name>A0A2T3QQA1_PHODM</name>
<reference evidence="8 9" key="1">
    <citation type="submission" date="2018-06" db="EMBL/GenBank/DDBJ databases">
        <authorList>
            <consortium name="Pathogen Informatics"/>
            <person name="Doyle S."/>
        </authorList>
    </citation>
    <scope>NUCLEOTIDE SEQUENCE [LARGE SCALE GENOMIC DNA]</scope>
    <source>
        <strain evidence="8 9">NCTC11647</strain>
    </source>
</reference>
<comment type="subcellular location">
    <subcellularLocation>
        <location evidence="1">Bacterial flagellum</location>
    </subcellularLocation>
    <subcellularLocation>
        <location evidence="2">Secreted</location>
    </subcellularLocation>
</comment>
<accession>A0A2T3QQA1</accession>
<feature type="domain" description="Flagellin C-terminal" evidence="7">
    <location>
        <begin position="333"/>
        <end position="412"/>
    </location>
</feature>
<dbReference type="Proteomes" id="UP000251647">
    <property type="component" value="Unassembled WGS sequence"/>
</dbReference>
<dbReference type="GO" id="GO:0071973">
    <property type="term" value="P:bacterial-type flagellum-dependent cell motility"/>
    <property type="evidence" value="ECO:0007669"/>
    <property type="project" value="InterPro"/>
</dbReference>
<dbReference type="NCBIfam" id="TIGR02550">
    <property type="entry name" value="flagell_flgL"/>
    <property type="match status" value="1"/>
</dbReference>
<dbReference type="GO" id="GO:0009424">
    <property type="term" value="C:bacterial-type flagellum hook"/>
    <property type="evidence" value="ECO:0007669"/>
    <property type="project" value="InterPro"/>
</dbReference>
<dbReference type="PANTHER" id="PTHR42792">
    <property type="entry name" value="FLAGELLIN"/>
    <property type="match status" value="1"/>
</dbReference>
<evidence type="ECO:0000313" key="8">
    <source>
        <dbReference type="EMBL" id="SPY27595.1"/>
    </source>
</evidence>
<dbReference type="GO" id="GO:0005576">
    <property type="term" value="C:extracellular region"/>
    <property type="evidence" value="ECO:0007669"/>
    <property type="project" value="UniProtKB-SubCell"/>
</dbReference>
<gene>
    <name evidence="8" type="primary">flgL</name>
    <name evidence="8" type="ORF">NCTC11647_00652</name>
</gene>